<keyword evidence="2" id="KW-1185">Reference proteome</keyword>
<dbReference type="Proteomes" id="UP001042704">
    <property type="component" value="Chromosome"/>
</dbReference>
<dbReference type="Gene3D" id="3.90.1170.40">
    <property type="entry name" value="Molybdopterin biosynthesis MoaE subunit"/>
    <property type="match status" value="1"/>
</dbReference>
<protein>
    <submittedName>
        <fullName evidence="1">Molybdenum cofactor biosynthesis protein MoaE</fullName>
    </submittedName>
</protein>
<dbReference type="AlphaFoldDB" id="A0A8A3S462"/>
<dbReference type="PANTHER" id="PTHR23404">
    <property type="entry name" value="MOLYBDOPTERIN SYNTHASE RELATED"/>
    <property type="match status" value="1"/>
</dbReference>
<reference evidence="1" key="2">
    <citation type="submission" date="2019-02" db="EMBL/GenBank/DDBJ databases">
        <authorList>
            <person name="Chen S.-C."/>
            <person name="Chien H.-H."/>
            <person name="Lai M.-C."/>
        </authorList>
    </citation>
    <scope>NUCLEOTIDE SEQUENCE</scope>
    <source>
        <strain evidence="1">N2F9704</strain>
    </source>
</reference>
<organism evidence="1 2">
    <name type="scientific">Methanofollis aquaemaris</name>
    <dbReference type="NCBI Taxonomy" id="126734"/>
    <lineage>
        <taxon>Archaea</taxon>
        <taxon>Methanobacteriati</taxon>
        <taxon>Methanobacteriota</taxon>
        <taxon>Stenosarchaea group</taxon>
        <taxon>Methanomicrobia</taxon>
        <taxon>Methanomicrobiales</taxon>
        <taxon>Methanomicrobiaceae</taxon>
        <taxon>Methanofollis</taxon>
    </lineage>
</organism>
<gene>
    <name evidence="1" type="ORF">RJ40_03670</name>
</gene>
<dbReference type="InterPro" id="IPR003448">
    <property type="entry name" value="Mopterin_biosynth_MoaE"/>
</dbReference>
<dbReference type="Pfam" id="PF02391">
    <property type="entry name" value="MoaE"/>
    <property type="match status" value="1"/>
</dbReference>
<dbReference type="KEGG" id="maqe:RJ40_03670"/>
<accession>A0A8A3S462</accession>
<evidence type="ECO:0000313" key="1">
    <source>
        <dbReference type="EMBL" id="QSZ66659.1"/>
    </source>
</evidence>
<reference evidence="1" key="1">
    <citation type="journal article" date="2001" name="Int. J. Syst. Evol. Microbiol.">
        <title>Methanofollis aquaemaris sp. nov., a methanogen isolated from an aquaculture fish pond.</title>
        <authorList>
            <person name="Lai M.C."/>
            <person name="Chen S.C."/>
        </authorList>
    </citation>
    <scope>NUCLEOTIDE SEQUENCE</scope>
    <source>
        <strain evidence="1">N2F9704</strain>
    </source>
</reference>
<proteinExistence type="predicted"/>
<name>A0A8A3S462_9EURY</name>
<dbReference type="EMBL" id="CP036172">
    <property type="protein sequence ID" value="QSZ66659.1"/>
    <property type="molecule type" value="Genomic_DNA"/>
</dbReference>
<evidence type="ECO:0000313" key="2">
    <source>
        <dbReference type="Proteomes" id="UP001042704"/>
    </source>
</evidence>
<dbReference type="SUPFAM" id="SSF54690">
    <property type="entry name" value="Molybdopterin synthase subunit MoaE"/>
    <property type="match status" value="1"/>
</dbReference>
<dbReference type="GO" id="GO:0006777">
    <property type="term" value="P:Mo-molybdopterin cofactor biosynthetic process"/>
    <property type="evidence" value="ECO:0007669"/>
    <property type="project" value="InterPro"/>
</dbReference>
<dbReference type="InterPro" id="IPR036563">
    <property type="entry name" value="MoaE_sf"/>
</dbReference>
<sequence length="132" mass="13907">MGAWRKSIMVGITNSAIDPSTPMKTSSAALAGSVVTYVGRVRAEEGASGLSIEANVEQATKSLKSIRDDAVRRFGLSCAHVVHRVGEVSVGDVVLLVAAGAPERNVAFEACEYIVNAVKEEKIVRKQPLLAA</sequence>